<evidence type="ECO:0000256" key="8">
    <source>
        <dbReference type="RuleBase" id="RU000682"/>
    </source>
</evidence>
<dbReference type="PROSITE" id="PS50071">
    <property type="entry name" value="HOMEOBOX_2"/>
    <property type="match status" value="1"/>
</dbReference>
<feature type="compositionally biased region" description="Polar residues" evidence="9">
    <location>
        <begin position="236"/>
        <end position="245"/>
    </location>
</feature>
<comment type="similarity">
    <text evidence="6">Belongs to the even-skipped homeobox family.</text>
</comment>
<dbReference type="InterPro" id="IPR009057">
    <property type="entry name" value="Homeodomain-like_sf"/>
</dbReference>
<dbReference type="PANTHER" id="PTHR46294:SF4">
    <property type="entry name" value="SEGMENTATION PROTEIN EVEN-SKIPPED"/>
    <property type="match status" value="1"/>
</dbReference>
<dbReference type="PANTHER" id="PTHR46294">
    <property type="entry name" value="SEGMENTATION PROTEIN EVEN-SKIPPED"/>
    <property type="match status" value="1"/>
</dbReference>
<evidence type="ECO:0000256" key="9">
    <source>
        <dbReference type="SAM" id="MobiDB-lite"/>
    </source>
</evidence>
<comment type="caution">
    <text evidence="11">The sequence shown here is derived from an EMBL/GenBank/DDBJ whole genome shotgun (WGS) entry which is preliminary data.</text>
</comment>
<dbReference type="FunFam" id="1.10.10.60:FF:000256">
    <property type="entry name" value="Even-skipped homeobox 1"/>
    <property type="match status" value="1"/>
</dbReference>
<reference evidence="11" key="1">
    <citation type="journal article" date="2023" name="G3 (Bethesda)">
        <title>Whole genome assemblies of Zophobas morio and Tenebrio molitor.</title>
        <authorList>
            <person name="Kaur S."/>
            <person name="Stinson S.A."/>
            <person name="diCenzo G.C."/>
        </authorList>
    </citation>
    <scope>NUCLEOTIDE SEQUENCE</scope>
    <source>
        <strain evidence="11">QUZm001</strain>
    </source>
</reference>
<dbReference type="GO" id="GO:0000978">
    <property type="term" value="F:RNA polymerase II cis-regulatory region sequence-specific DNA binding"/>
    <property type="evidence" value="ECO:0007669"/>
    <property type="project" value="TreeGrafter"/>
</dbReference>
<evidence type="ECO:0000259" key="10">
    <source>
        <dbReference type="PROSITE" id="PS50071"/>
    </source>
</evidence>
<dbReference type="Proteomes" id="UP001168821">
    <property type="component" value="Unassembled WGS sequence"/>
</dbReference>
<dbReference type="Gene3D" id="1.10.10.60">
    <property type="entry name" value="Homeodomain-like"/>
    <property type="match status" value="1"/>
</dbReference>
<comment type="subcellular location">
    <subcellularLocation>
        <location evidence="1 7 8">Nucleus</location>
    </subcellularLocation>
</comment>
<dbReference type="AlphaFoldDB" id="A0AA38M9T8"/>
<dbReference type="InterPro" id="IPR017970">
    <property type="entry name" value="Homeobox_CS"/>
</dbReference>
<dbReference type="Pfam" id="PF00046">
    <property type="entry name" value="Homeodomain"/>
    <property type="match status" value="1"/>
</dbReference>
<keyword evidence="2" id="KW-0217">Developmental protein</keyword>
<dbReference type="SMART" id="SM00389">
    <property type="entry name" value="HOX"/>
    <property type="match status" value="1"/>
</dbReference>
<evidence type="ECO:0000256" key="6">
    <source>
        <dbReference type="ARBA" id="ARBA00038449"/>
    </source>
</evidence>
<dbReference type="PRINTS" id="PR00024">
    <property type="entry name" value="HOMEOBOX"/>
</dbReference>
<gene>
    <name evidence="11" type="ORF">Zmor_020234</name>
</gene>
<accession>A0AA38M9T8</accession>
<evidence type="ECO:0000256" key="2">
    <source>
        <dbReference type="ARBA" id="ARBA00022473"/>
    </source>
</evidence>
<dbReference type="PROSITE" id="PS00027">
    <property type="entry name" value="HOMEOBOX_1"/>
    <property type="match status" value="1"/>
</dbReference>
<feature type="region of interest" description="Disordered" evidence="9">
    <location>
        <begin position="233"/>
        <end position="289"/>
    </location>
</feature>
<keyword evidence="3 7" id="KW-0238">DNA-binding</keyword>
<evidence type="ECO:0000256" key="1">
    <source>
        <dbReference type="ARBA" id="ARBA00004123"/>
    </source>
</evidence>
<evidence type="ECO:0000256" key="5">
    <source>
        <dbReference type="ARBA" id="ARBA00023242"/>
    </source>
</evidence>
<protein>
    <recommendedName>
        <fullName evidence="10">Homeobox domain-containing protein</fullName>
    </recommendedName>
</protein>
<evidence type="ECO:0000313" key="11">
    <source>
        <dbReference type="EMBL" id="KAJ3648429.1"/>
    </source>
</evidence>
<evidence type="ECO:0000256" key="7">
    <source>
        <dbReference type="PROSITE-ProRule" id="PRU00108"/>
    </source>
</evidence>
<keyword evidence="12" id="KW-1185">Reference proteome</keyword>
<keyword evidence="4 7" id="KW-0371">Homeobox</keyword>
<dbReference type="GO" id="GO:0000981">
    <property type="term" value="F:DNA-binding transcription factor activity, RNA polymerase II-specific"/>
    <property type="evidence" value="ECO:0007669"/>
    <property type="project" value="InterPro"/>
</dbReference>
<feature type="region of interest" description="Disordered" evidence="9">
    <location>
        <begin position="27"/>
        <end position="66"/>
    </location>
</feature>
<feature type="compositionally biased region" description="Polar residues" evidence="9">
    <location>
        <begin position="47"/>
        <end position="66"/>
    </location>
</feature>
<keyword evidence="5 7" id="KW-0539">Nucleus</keyword>
<dbReference type="InterPro" id="IPR001356">
    <property type="entry name" value="HD"/>
</dbReference>
<dbReference type="CDD" id="cd00086">
    <property type="entry name" value="homeodomain"/>
    <property type="match status" value="1"/>
</dbReference>
<dbReference type="GO" id="GO:0005634">
    <property type="term" value="C:nucleus"/>
    <property type="evidence" value="ECO:0007669"/>
    <property type="project" value="UniProtKB-SubCell"/>
</dbReference>
<sequence>MHFYDKMFNQEQNNNVPVVLDVIPPHYNIHHGSSTPPQSPNSQQYSKDCSSPTPSEKINSTATPTVSVNDQNIRRYRTAFTREQLARLEKEFFKENYVSRPRRCELANQLNLPESTIKVWFQNRRMKDKRQRMAIAWPYAAVYTDPAFAASIFHAAATSLPLHYPPPPPVYTHHYARYHSYPNFAVPPGGIPLQNPALNLTPSNVGPLPGGLPQNAQLPLNLGLDFPYPTKFEPSTKVSPRSSPVHSDPSLSPDVHHEPLLITAEKLSPPPQTKMAQQPKLFKPYKSEV</sequence>
<evidence type="ECO:0000256" key="3">
    <source>
        <dbReference type="ARBA" id="ARBA00023125"/>
    </source>
</evidence>
<proteinExistence type="inferred from homology"/>
<dbReference type="InterPro" id="IPR052002">
    <property type="entry name" value="Even-skipped_HD"/>
</dbReference>
<organism evidence="11 12">
    <name type="scientific">Zophobas morio</name>
    <dbReference type="NCBI Taxonomy" id="2755281"/>
    <lineage>
        <taxon>Eukaryota</taxon>
        <taxon>Metazoa</taxon>
        <taxon>Ecdysozoa</taxon>
        <taxon>Arthropoda</taxon>
        <taxon>Hexapoda</taxon>
        <taxon>Insecta</taxon>
        <taxon>Pterygota</taxon>
        <taxon>Neoptera</taxon>
        <taxon>Endopterygota</taxon>
        <taxon>Coleoptera</taxon>
        <taxon>Polyphaga</taxon>
        <taxon>Cucujiformia</taxon>
        <taxon>Tenebrionidae</taxon>
        <taxon>Zophobas</taxon>
    </lineage>
</organism>
<feature type="compositionally biased region" description="Low complexity" evidence="9">
    <location>
        <begin position="33"/>
        <end position="46"/>
    </location>
</feature>
<feature type="domain" description="Homeobox" evidence="10">
    <location>
        <begin position="71"/>
        <end position="131"/>
    </location>
</feature>
<name>A0AA38M9T8_9CUCU</name>
<dbReference type="SUPFAM" id="SSF46689">
    <property type="entry name" value="Homeodomain-like"/>
    <property type="match status" value="1"/>
</dbReference>
<evidence type="ECO:0000256" key="4">
    <source>
        <dbReference type="ARBA" id="ARBA00023155"/>
    </source>
</evidence>
<feature type="DNA-binding region" description="Homeobox" evidence="7">
    <location>
        <begin position="73"/>
        <end position="132"/>
    </location>
</feature>
<evidence type="ECO:0000313" key="12">
    <source>
        <dbReference type="Proteomes" id="UP001168821"/>
    </source>
</evidence>
<dbReference type="EMBL" id="JALNTZ010000006">
    <property type="protein sequence ID" value="KAJ3648429.1"/>
    <property type="molecule type" value="Genomic_DNA"/>
</dbReference>
<dbReference type="InterPro" id="IPR020479">
    <property type="entry name" value="HD_metazoa"/>
</dbReference>